<dbReference type="InterPro" id="IPR001466">
    <property type="entry name" value="Beta-lactam-related"/>
</dbReference>
<feature type="signal peptide" evidence="1">
    <location>
        <begin position="1"/>
        <end position="19"/>
    </location>
</feature>
<reference evidence="3 4" key="1">
    <citation type="submission" date="2024-06" db="EMBL/GenBank/DDBJ databases">
        <authorList>
            <person name="Kaempfer P."/>
            <person name="Viver T."/>
        </authorList>
    </citation>
    <scope>NUCLEOTIDE SEQUENCE [LARGE SCALE GENOMIC DNA]</scope>
    <source>
        <strain evidence="3 4">ST-119</strain>
    </source>
</reference>
<gene>
    <name evidence="3" type="ORF">ABS766_13895</name>
</gene>
<dbReference type="PANTHER" id="PTHR46825">
    <property type="entry name" value="D-ALANYL-D-ALANINE-CARBOXYPEPTIDASE/ENDOPEPTIDASE AMPH"/>
    <property type="match status" value="1"/>
</dbReference>
<dbReference type="Pfam" id="PF00144">
    <property type="entry name" value="Beta-lactamase"/>
    <property type="match status" value="1"/>
</dbReference>
<dbReference type="GO" id="GO:0016787">
    <property type="term" value="F:hydrolase activity"/>
    <property type="evidence" value="ECO:0007669"/>
    <property type="project" value="UniProtKB-KW"/>
</dbReference>
<evidence type="ECO:0000313" key="3">
    <source>
        <dbReference type="EMBL" id="MFL9845514.1"/>
    </source>
</evidence>
<evidence type="ECO:0000256" key="1">
    <source>
        <dbReference type="SAM" id="SignalP"/>
    </source>
</evidence>
<protein>
    <submittedName>
        <fullName evidence="3">Serine hydrolase domain-containing protein</fullName>
        <ecNumber evidence="3">3.1.1.103</ecNumber>
    </submittedName>
</protein>
<keyword evidence="1" id="KW-0732">Signal</keyword>
<dbReference type="PANTHER" id="PTHR46825:SF9">
    <property type="entry name" value="BETA-LACTAMASE-RELATED DOMAIN-CONTAINING PROTEIN"/>
    <property type="match status" value="1"/>
</dbReference>
<evidence type="ECO:0000259" key="2">
    <source>
        <dbReference type="Pfam" id="PF00144"/>
    </source>
</evidence>
<feature type="domain" description="Beta-lactamase-related" evidence="2">
    <location>
        <begin position="44"/>
        <end position="328"/>
    </location>
</feature>
<feature type="chain" id="PRO_5046402736" evidence="1">
    <location>
        <begin position="20"/>
        <end position="436"/>
    </location>
</feature>
<dbReference type="Proteomes" id="UP001629156">
    <property type="component" value="Unassembled WGS sequence"/>
</dbReference>
<sequence>MKKVILAILLFAATFCVTAQEANKYTKIDSLLNYLYTNKKFMGSLAIREKGEVVFSGTYGYSDLAGGISANENTKYKIGSITKMFTASIIFQLIEEKKLTLDTRLSVYYPKIKNSDSITIGNMLNHTSGIYNFTDDSTLLFTKPQNRRDLLERLYSYEPVFDPGTKTTYSNSNYLLLGYIIQDITGKTYKENVTKRIINKVGLKNTYYFTKINPRKNEAYSYELESGDWATVNEWDESVAGAAGALQSTPEDLTQFITALFNEKIIKKESLEEMTNLTMGMGKGIMAFPFGERRFFGHNGSIEGFESVVAFYPPDKMAISLISNGLDYNFNNIMIGVLSCYYKIPYRFPDFTTITIGDESLKVYEGDYKNDGLPFTINVKAVDGKLRIHADEQGTFYAQPVSETEFIHNPSGIKIKFTKTGFTLLQNGTSTLFIKQ</sequence>
<accession>A0ABW8YYY4</accession>
<name>A0ABW8YYY4_9FLAO</name>
<dbReference type="RefSeq" id="WP_408085795.1">
    <property type="nucleotide sequence ID" value="NZ_JBELPZ010000017.1"/>
</dbReference>
<evidence type="ECO:0000313" key="4">
    <source>
        <dbReference type="Proteomes" id="UP001629156"/>
    </source>
</evidence>
<keyword evidence="3" id="KW-0378">Hydrolase</keyword>
<dbReference type="InterPro" id="IPR012338">
    <property type="entry name" value="Beta-lactam/transpept-like"/>
</dbReference>
<dbReference type="EC" id="3.1.1.103" evidence="3"/>
<keyword evidence="4" id="KW-1185">Reference proteome</keyword>
<proteinExistence type="predicted"/>
<dbReference type="SUPFAM" id="SSF56601">
    <property type="entry name" value="beta-lactamase/transpeptidase-like"/>
    <property type="match status" value="1"/>
</dbReference>
<comment type="caution">
    <text evidence="3">The sequence shown here is derived from an EMBL/GenBank/DDBJ whole genome shotgun (WGS) entry which is preliminary data.</text>
</comment>
<dbReference type="EMBL" id="JBELPZ010000017">
    <property type="protein sequence ID" value="MFL9845514.1"/>
    <property type="molecule type" value="Genomic_DNA"/>
</dbReference>
<dbReference type="Gene3D" id="3.40.710.10">
    <property type="entry name" value="DD-peptidase/beta-lactamase superfamily"/>
    <property type="match status" value="1"/>
</dbReference>
<organism evidence="3 4">
    <name type="scientific">Flavobacterium rhizosphaerae</name>
    <dbReference type="NCBI Taxonomy" id="3163298"/>
    <lineage>
        <taxon>Bacteria</taxon>
        <taxon>Pseudomonadati</taxon>
        <taxon>Bacteroidota</taxon>
        <taxon>Flavobacteriia</taxon>
        <taxon>Flavobacteriales</taxon>
        <taxon>Flavobacteriaceae</taxon>
        <taxon>Flavobacterium</taxon>
    </lineage>
</organism>
<dbReference type="InterPro" id="IPR050491">
    <property type="entry name" value="AmpC-like"/>
</dbReference>